<evidence type="ECO:0000313" key="24">
    <source>
        <dbReference type="EMBL" id="ABX48047.1"/>
    </source>
</evidence>
<dbReference type="RefSeq" id="WP_006085997.1">
    <property type="nucleotide sequence ID" value="NC_009997.1"/>
</dbReference>
<keyword evidence="8" id="KW-0547">Nucleotide-binding</keyword>
<dbReference type="PROSITE" id="PS50110">
    <property type="entry name" value="RESPONSE_REGULATORY"/>
    <property type="match status" value="2"/>
</dbReference>
<evidence type="ECO:0000256" key="6">
    <source>
        <dbReference type="ARBA" id="ARBA00022679"/>
    </source>
</evidence>
<dbReference type="Gene3D" id="3.30.565.10">
    <property type="entry name" value="Histidine kinase-like ATPase, C-terminal domain"/>
    <property type="match status" value="1"/>
</dbReference>
<accession>A9L2G5</accession>
<gene>
    <name evidence="24" type="ordered locus">Sbal195_0870</name>
</gene>
<evidence type="ECO:0000256" key="5">
    <source>
        <dbReference type="ARBA" id="ARBA00022553"/>
    </source>
</evidence>
<dbReference type="NCBIfam" id="TIGR00229">
    <property type="entry name" value="sensory_box"/>
    <property type="match status" value="4"/>
</dbReference>
<keyword evidence="4" id="KW-1003">Cell membrane</keyword>
<evidence type="ECO:0000256" key="2">
    <source>
        <dbReference type="ARBA" id="ARBA00004651"/>
    </source>
</evidence>
<keyword evidence="6 24" id="KW-0808">Transferase</keyword>
<keyword evidence="10" id="KW-0067">ATP-binding</keyword>
<keyword evidence="11" id="KW-1133">Transmembrane helix</keyword>
<dbReference type="EC" id="2.7.13.3" evidence="3"/>
<evidence type="ECO:0000256" key="17">
    <source>
        <dbReference type="PROSITE-ProRule" id="PRU00169"/>
    </source>
</evidence>
<dbReference type="PROSITE" id="PS50885">
    <property type="entry name" value="HAMP"/>
    <property type="match status" value="1"/>
</dbReference>
<dbReference type="InterPro" id="IPR005467">
    <property type="entry name" value="His_kinase_dom"/>
</dbReference>
<keyword evidence="9 24" id="KW-0418">Kinase</keyword>
<dbReference type="SMART" id="SM00091">
    <property type="entry name" value="PAS"/>
    <property type="match status" value="5"/>
</dbReference>
<keyword evidence="7" id="KW-0812">Transmembrane</keyword>
<feature type="domain" description="PAC" evidence="21">
    <location>
        <begin position="979"/>
        <end position="1031"/>
    </location>
</feature>
<feature type="domain" description="Response regulatory" evidence="19">
    <location>
        <begin position="1440"/>
        <end position="1556"/>
    </location>
</feature>
<dbReference type="SUPFAM" id="SSF52172">
    <property type="entry name" value="CheY-like"/>
    <property type="match status" value="2"/>
</dbReference>
<name>A9L2G5_SHEB9</name>
<evidence type="ECO:0000256" key="12">
    <source>
        <dbReference type="ARBA" id="ARBA00023012"/>
    </source>
</evidence>
<dbReference type="Pfam" id="PF13426">
    <property type="entry name" value="PAS_9"/>
    <property type="match status" value="2"/>
</dbReference>
<dbReference type="FunFam" id="3.30.565.10:FF:000010">
    <property type="entry name" value="Sensor histidine kinase RcsC"/>
    <property type="match status" value="1"/>
</dbReference>
<dbReference type="Pfam" id="PF08447">
    <property type="entry name" value="PAS_3"/>
    <property type="match status" value="2"/>
</dbReference>
<dbReference type="Pfam" id="PF02518">
    <property type="entry name" value="HATPase_c"/>
    <property type="match status" value="1"/>
</dbReference>
<dbReference type="HOGENOM" id="CLU_002526_0_0_6"/>
<comment type="subcellular location">
    <subcellularLocation>
        <location evidence="2">Cell membrane</location>
        <topology evidence="2">Multi-pass membrane protein</topology>
    </subcellularLocation>
</comment>
<feature type="domain" description="Response regulatory" evidence="19">
    <location>
        <begin position="1286"/>
        <end position="1413"/>
    </location>
</feature>
<feature type="domain" description="HPt" evidence="23">
    <location>
        <begin position="1610"/>
        <end position="1708"/>
    </location>
</feature>
<keyword evidence="5 17" id="KW-0597">Phosphoprotein</keyword>
<dbReference type="KEGG" id="sbn:Sbal195_0870"/>
<dbReference type="Pfam" id="PF00072">
    <property type="entry name" value="Response_reg"/>
    <property type="match status" value="2"/>
</dbReference>
<evidence type="ECO:0000256" key="13">
    <source>
        <dbReference type="ARBA" id="ARBA00023136"/>
    </source>
</evidence>
<dbReference type="InterPro" id="IPR013655">
    <property type="entry name" value="PAS_fold_3"/>
</dbReference>
<evidence type="ECO:0000259" key="22">
    <source>
        <dbReference type="PROSITE" id="PS50885"/>
    </source>
</evidence>
<dbReference type="GO" id="GO:0000155">
    <property type="term" value="F:phosphorelay sensor kinase activity"/>
    <property type="evidence" value="ECO:0007669"/>
    <property type="project" value="InterPro"/>
</dbReference>
<feature type="domain" description="PAS" evidence="20">
    <location>
        <begin position="643"/>
        <end position="718"/>
    </location>
</feature>
<evidence type="ECO:0000256" key="11">
    <source>
        <dbReference type="ARBA" id="ARBA00022989"/>
    </source>
</evidence>
<dbReference type="InterPro" id="IPR036890">
    <property type="entry name" value="HATPase_C_sf"/>
</dbReference>
<dbReference type="InterPro" id="IPR004358">
    <property type="entry name" value="Sig_transdc_His_kin-like_C"/>
</dbReference>
<dbReference type="SUPFAM" id="SSF55785">
    <property type="entry name" value="PYP-like sensor domain (PAS domain)"/>
    <property type="match status" value="5"/>
</dbReference>
<dbReference type="PANTHER" id="PTHR45339">
    <property type="entry name" value="HYBRID SIGNAL TRANSDUCTION HISTIDINE KINASE J"/>
    <property type="match status" value="1"/>
</dbReference>
<dbReference type="InterPro" id="IPR003660">
    <property type="entry name" value="HAMP_dom"/>
</dbReference>
<dbReference type="SMART" id="SM00086">
    <property type="entry name" value="PAC"/>
    <property type="match status" value="5"/>
</dbReference>
<dbReference type="CDD" id="cd17546">
    <property type="entry name" value="REC_hyHK_CKI1_RcsC-like"/>
    <property type="match status" value="2"/>
</dbReference>
<feature type="domain" description="PAS" evidence="20">
    <location>
        <begin position="905"/>
        <end position="975"/>
    </location>
</feature>
<proteinExistence type="predicted"/>
<dbReference type="EMBL" id="CP000891">
    <property type="protein sequence ID" value="ABX48047.1"/>
    <property type="molecule type" value="Genomic_DNA"/>
</dbReference>
<feature type="modified residue" description="4-aspartylphosphate" evidence="17">
    <location>
        <position position="1335"/>
    </location>
</feature>
<dbReference type="Gene3D" id="3.40.50.2300">
    <property type="match status" value="2"/>
</dbReference>
<dbReference type="InterPro" id="IPR008207">
    <property type="entry name" value="Sig_transdc_His_kin_Hpt_dom"/>
</dbReference>
<feature type="modified residue" description="Phosphohistidine" evidence="16">
    <location>
        <position position="1649"/>
    </location>
</feature>
<dbReference type="InterPro" id="IPR003661">
    <property type="entry name" value="HisK_dim/P_dom"/>
</dbReference>
<dbReference type="PROSITE" id="PS50894">
    <property type="entry name" value="HPT"/>
    <property type="match status" value="1"/>
</dbReference>
<dbReference type="CDD" id="cd16922">
    <property type="entry name" value="HATPase_EvgS-ArcB-TorS-like"/>
    <property type="match status" value="1"/>
</dbReference>
<evidence type="ECO:0000259" key="23">
    <source>
        <dbReference type="PROSITE" id="PS50894"/>
    </source>
</evidence>
<feature type="domain" description="PAC" evidence="21">
    <location>
        <begin position="853"/>
        <end position="904"/>
    </location>
</feature>
<dbReference type="Pfam" id="PF00989">
    <property type="entry name" value="PAS"/>
    <property type="match status" value="1"/>
</dbReference>
<dbReference type="CDD" id="cd12913">
    <property type="entry name" value="PDC1_MCP_like"/>
    <property type="match status" value="1"/>
</dbReference>
<feature type="domain" description="Histidine kinase" evidence="18">
    <location>
        <begin position="1049"/>
        <end position="1270"/>
    </location>
</feature>
<evidence type="ECO:0000259" key="19">
    <source>
        <dbReference type="PROSITE" id="PS50110"/>
    </source>
</evidence>
<dbReference type="SUPFAM" id="SSF47384">
    <property type="entry name" value="Homodimeric domain of signal transducing histidine kinase"/>
    <property type="match status" value="1"/>
</dbReference>
<dbReference type="Gene3D" id="1.20.120.160">
    <property type="entry name" value="HPT domain"/>
    <property type="match status" value="1"/>
</dbReference>
<evidence type="ECO:0000256" key="15">
    <source>
        <dbReference type="ARBA" id="ARBA00068150"/>
    </source>
</evidence>
<dbReference type="InterPro" id="IPR001610">
    <property type="entry name" value="PAC"/>
</dbReference>
<evidence type="ECO:0000259" key="21">
    <source>
        <dbReference type="PROSITE" id="PS50113"/>
    </source>
</evidence>
<dbReference type="InterPro" id="IPR011006">
    <property type="entry name" value="CheY-like_superfamily"/>
</dbReference>
<dbReference type="SMART" id="SM00387">
    <property type="entry name" value="HATPase_c"/>
    <property type="match status" value="1"/>
</dbReference>
<keyword evidence="12" id="KW-0902">Two-component regulatory system</keyword>
<evidence type="ECO:0000259" key="18">
    <source>
        <dbReference type="PROSITE" id="PS50109"/>
    </source>
</evidence>
<dbReference type="Pfam" id="PF01627">
    <property type="entry name" value="Hpt"/>
    <property type="match status" value="1"/>
</dbReference>
<dbReference type="CDD" id="cd00082">
    <property type="entry name" value="HisKA"/>
    <property type="match status" value="1"/>
</dbReference>
<dbReference type="SMART" id="SM00388">
    <property type="entry name" value="HisKA"/>
    <property type="match status" value="1"/>
</dbReference>
<dbReference type="InterPro" id="IPR000700">
    <property type="entry name" value="PAS-assoc_C"/>
</dbReference>
<dbReference type="Gene3D" id="3.30.450.20">
    <property type="entry name" value="PAS domain"/>
    <property type="match status" value="7"/>
</dbReference>
<feature type="domain" description="PAS" evidence="20">
    <location>
        <begin position="520"/>
        <end position="567"/>
    </location>
</feature>
<dbReference type="InterPro" id="IPR001789">
    <property type="entry name" value="Sig_transdc_resp-reg_receiver"/>
</dbReference>
<dbReference type="PROSITE" id="PS50112">
    <property type="entry name" value="PAS"/>
    <property type="match status" value="3"/>
</dbReference>
<dbReference type="Pfam" id="PF00512">
    <property type="entry name" value="HisKA"/>
    <property type="match status" value="1"/>
</dbReference>
<dbReference type="CDD" id="cd00130">
    <property type="entry name" value="PAS"/>
    <property type="match status" value="4"/>
</dbReference>
<dbReference type="PROSITE" id="PS50113">
    <property type="entry name" value="PAC"/>
    <property type="match status" value="3"/>
</dbReference>
<dbReference type="GO" id="GO:0005524">
    <property type="term" value="F:ATP binding"/>
    <property type="evidence" value="ECO:0007669"/>
    <property type="project" value="UniProtKB-KW"/>
</dbReference>
<dbReference type="Pfam" id="PF22673">
    <property type="entry name" value="MCP-like_PDC_1"/>
    <property type="match status" value="1"/>
</dbReference>
<dbReference type="InterPro" id="IPR035965">
    <property type="entry name" value="PAS-like_dom_sf"/>
</dbReference>
<feature type="domain" description="HAMP" evidence="22">
    <location>
        <begin position="333"/>
        <end position="386"/>
    </location>
</feature>
<evidence type="ECO:0000256" key="16">
    <source>
        <dbReference type="PROSITE-ProRule" id="PRU00110"/>
    </source>
</evidence>
<dbReference type="PRINTS" id="PR00344">
    <property type="entry name" value="BCTRLSENSOR"/>
</dbReference>
<comment type="subunit">
    <text evidence="14">At low DSF concentrations, interacts with RpfF.</text>
</comment>
<evidence type="ECO:0000256" key="9">
    <source>
        <dbReference type="ARBA" id="ARBA00022777"/>
    </source>
</evidence>
<dbReference type="SUPFAM" id="SSF55874">
    <property type="entry name" value="ATPase domain of HSP90 chaperone/DNA topoisomerase II/histidine kinase"/>
    <property type="match status" value="1"/>
</dbReference>
<feature type="modified residue" description="4-aspartylphosphate" evidence="17">
    <location>
        <position position="1489"/>
    </location>
</feature>
<comment type="catalytic activity">
    <reaction evidence="1">
        <text>ATP + protein L-histidine = ADP + protein N-phospho-L-histidine.</text>
        <dbReference type="EC" id="2.7.13.3"/>
    </reaction>
</comment>
<dbReference type="Proteomes" id="UP000000770">
    <property type="component" value="Chromosome"/>
</dbReference>
<evidence type="ECO:0000256" key="1">
    <source>
        <dbReference type="ARBA" id="ARBA00000085"/>
    </source>
</evidence>
<evidence type="ECO:0000256" key="8">
    <source>
        <dbReference type="ARBA" id="ARBA00022741"/>
    </source>
</evidence>
<evidence type="ECO:0000256" key="14">
    <source>
        <dbReference type="ARBA" id="ARBA00064003"/>
    </source>
</evidence>
<evidence type="ECO:0000256" key="4">
    <source>
        <dbReference type="ARBA" id="ARBA00022475"/>
    </source>
</evidence>
<dbReference type="Gene3D" id="1.10.287.130">
    <property type="match status" value="1"/>
</dbReference>
<reference evidence="24 25" key="1">
    <citation type="submission" date="2007-11" db="EMBL/GenBank/DDBJ databases">
        <title>Complete sequence of chromosome of Shewanella baltica OS195.</title>
        <authorList>
            <consortium name="US DOE Joint Genome Institute"/>
            <person name="Copeland A."/>
            <person name="Lucas S."/>
            <person name="Lapidus A."/>
            <person name="Barry K."/>
            <person name="Glavina del Rio T."/>
            <person name="Dalin E."/>
            <person name="Tice H."/>
            <person name="Pitluck S."/>
            <person name="Chain P."/>
            <person name="Malfatti S."/>
            <person name="Shin M."/>
            <person name="Vergez L."/>
            <person name="Schmutz J."/>
            <person name="Larimer F."/>
            <person name="Land M."/>
            <person name="Hauser L."/>
            <person name="Kyrpides N."/>
            <person name="Kim E."/>
            <person name="Brettar I."/>
            <person name="Rodrigues J."/>
            <person name="Konstantinidis K."/>
            <person name="Klappenbach J."/>
            <person name="Hofle M."/>
            <person name="Tiedje J."/>
            <person name="Richardson P."/>
        </authorList>
    </citation>
    <scope>NUCLEOTIDE SEQUENCE [LARGE SCALE GENOMIC DNA]</scope>
    <source>
        <strain evidence="24 25">OS195</strain>
    </source>
</reference>
<dbReference type="InterPro" id="IPR003594">
    <property type="entry name" value="HATPase_dom"/>
</dbReference>
<dbReference type="InterPro" id="IPR036641">
    <property type="entry name" value="HPT_dom_sf"/>
</dbReference>
<keyword evidence="13" id="KW-0472">Membrane</keyword>
<dbReference type="GO" id="GO:0006355">
    <property type="term" value="P:regulation of DNA-templated transcription"/>
    <property type="evidence" value="ECO:0007669"/>
    <property type="project" value="InterPro"/>
</dbReference>
<dbReference type="FunFam" id="1.10.287.130:FF:000002">
    <property type="entry name" value="Two-component osmosensing histidine kinase"/>
    <property type="match status" value="1"/>
</dbReference>
<organism evidence="24 25">
    <name type="scientific">Shewanella baltica (strain OS195)</name>
    <dbReference type="NCBI Taxonomy" id="399599"/>
    <lineage>
        <taxon>Bacteria</taxon>
        <taxon>Pseudomonadati</taxon>
        <taxon>Pseudomonadota</taxon>
        <taxon>Gammaproteobacteria</taxon>
        <taxon>Alteromonadales</taxon>
        <taxon>Shewanellaceae</taxon>
        <taxon>Shewanella</taxon>
    </lineage>
</organism>
<dbReference type="CDD" id="cd18774">
    <property type="entry name" value="PDC2_HK_sensor"/>
    <property type="match status" value="1"/>
</dbReference>
<evidence type="ECO:0000259" key="20">
    <source>
        <dbReference type="PROSITE" id="PS50112"/>
    </source>
</evidence>
<evidence type="ECO:0000256" key="7">
    <source>
        <dbReference type="ARBA" id="ARBA00022692"/>
    </source>
</evidence>
<dbReference type="GeneID" id="11771174"/>
<dbReference type="SMART" id="SM00448">
    <property type="entry name" value="REC"/>
    <property type="match status" value="2"/>
</dbReference>
<feature type="domain" description="PAC" evidence="21">
    <location>
        <begin position="721"/>
        <end position="773"/>
    </location>
</feature>
<evidence type="ECO:0000313" key="25">
    <source>
        <dbReference type="Proteomes" id="UP000000770"/>
    </source>
</evidence>
<sequence precursor="true">MDKSKLRTFRSRILSHIALPLVLIMASVYAVNAWFSYLSTENRLYHSLTQEASHSASRLQLLLEHAQANTQGLADFIGFLSSKEDMNDTESVKSVLMNRLKRNPDFFGSAVAFKPNTFPNRKLFSPYVYRDTSGSDDLHYLDIGAEGYDYTDGTWDWWNNAINQAAGYWSKAYFDEGAGNILMVTYSAPFGEAEHYFGVATVDLALDGLPKQLGIAPNRLVVLDDQGRLIYHVDREKVLATTSTQWLDKNKYRNADFWALQAKGLDGQARFVDDKDVVYLASIATVPQLKWRVIVLAPEQELFSSLLDDMASIILNLSLLTLLLLLTCYLAAKRLTRPLELLESGILSFGQGKTQQLIVPKGAVSEIVTLSNTFNQMAELLAEREQAILDSRGNRFARLIDGMSDKSFYCSLDPDGQLAQVSEGVTKVLGISPDLLKRKYQRLFSANPLNEKNWQYTDLALKGQNVPSHQVEMLDDQGHLRRLDVFMQPLMSDTNELMSVEMLFTDVTEQFSAAVWSNAVLEAAPEAMLIVDELGQIVFTNSRCLQLFGYETGAMLGLQVEALLPQELGERHVLERQTFLREGRDRSMVNARHVRALKADGNEFIAEIALSILPTAFDGQRQVAASIRDMTQKLAVEQKIRDSEQRFRGLVTNIPGAVYRTRIGDVWFMEYISDNIAEITGYAASQFIENRQRTFASLILEEDRPTCHLHIDRALAQQETFEVEYRIRHRDGSIRWVHEKGKASYTEEGIPLWFDGSIDDITESKLALVQLEQSRQQMTNITESIPCTVYQLQWHSPTDRRFTFLSGAAMKMLGLHRDDLMSNFDIIAERIFDEERPDVVRALSGQSEDRLQWIREFRYRHPNGSIRWMEAGASGHLGEEGGITWNGYVMDITQRKTIEQELALSEAHFKALFDGATIGIVNVDIKGVILDCNDQFCADMALSRNHLRNTAIFEVLSEQDQPIAKAQFQELVEGKIDHYRGERSFIRPSGAPLWMTVNVSALLDAQGQFESAVISMVDMTELKLLSDELLLAKEQADAASKAKGDFLANMSHEIRTPMNAIIGMSQLCLQTELDKKQKNYVEKIERASQSLLSIINDILDFSKIEAGKLDIDSVPFQLDTMLEDLSDMFSEKAAHKQIELLFAVAPNVPRYLLGDSLRLGQVLINLMNNAIKFTERGEVLLSLSLVEQQDDDVVLRFSVRDSGIGLTEQQQAKLFKSFTQADTSTTRKYGGTGLGLAICKQLVELMGGKIGVESQFGHGSTFYFTVKLHISDGQKLVLEQELEGMSVLVVDDNATARDIMCTTLESMGFRVDTVRSGEEAISRCLLQAYEVALIDWKMPNMDGLETARQIQLQAQSQSQSQSQPQSHPQPKILMVSAHADHEFLTQIEQLALAGYISKPISASRLLDGIMNAIGREGILPVRRRTEELAPQLLLPLQGKRILLVEDNEMNLEVASEFLEQVGIILSIATNGQIALDKLSQQHFDLVLMDCQMPVMDGYQATQAIRKRPELANLPVVAMTANAMAGDRDMCIRAGMNDHIAKPIEVNVLYQTLLKYLAPASETVAVVTSAQTMPSNTKFGAGNSAEQTVLLKWPEHPELDIDRGLQLVQHSTRLYQRIFDRFVSSQRNVVEQIRKAIAANQVEDAVRIAHTLKGLAGNLSSAKLVELARLLELHLTENAPFEDELVQIQPLVASICDAIEYAKPAAVNQAEPQAVDLLSAEDLRAALQALRQNLDDADASAVAKIDALKPQVSSAMWQALSPALSMINQYQFDEAIDLIDDVIAQLG</sequence>
<dbReference type="SUPFAM" id="SSF47226">
    <property type="entry name" value="Histidine-containing phosphotransfer domain, HPT domain"/>
    <property type="match status" value="1"/>
</dbReference>
<dbReference type="InterPro" id="IPR013767">
    <property type="entry name" value="PAS_fold"/>
</dbReference>
<dbReference type="InterPro" id="IPR000014">
    <property type="entry name" value="PAS"/>
</dbReference>
<dbReference type="PROSITE" id="PS50109">
    <property type="entry name" value="HIS_KIN"/>
    <property type="match status" value="1"/>
</dbReference>
<dbReference type="InterPro" id="IPR036097">
    <property type="entry name" value="HisK_dim/P_sf"/>
</dbReference>
<protein>
    <recommendedName>
        <fullName evidence="15">Sensory/regulatory protein RpfC</fullName>
        <ecNumber evidence="3">2.7.13.3</ecNumber>
    </recommendedName>
</protein>
<evidence type="ECO:0000256" key="10">
    <source>
        <dbReference type="ARBA" id="ARBA00022840"/>
    </source>
</evidence>
<dbReference type="GO" id="GO:0005886">
    <property type="term" value="C:plasma membrane"/>
    <property type="evidence" value="ECO:0007669"/>
    <property type="project" value="UniProtKB-SubCell"/>
</dbReference>
<dbReference type="PANTHER" id="PTHR45339:SF1">
    <property type="entry name" value="HYBRID SIGNAL TRANSDUCTION HISTIDINE KINASE J"/>
    <property type="match status" value="1"/>
</dbReference>
<evidence type="ECO:0000256" key="3">
    <source>
        <dbReference type="ARBA" id="ARBA00012438"/>
    </source>
</evidence>